<evidence type="ECO:0000313" key="1">
    <source>
        <dbReference type="EMBL" id="CAI5769110.1"/>
    </source>
</evidence>
<organism evidence="1 2">
    <name type="scientific">Podarcis lilfordi</name>
    <name type="common">Lilford's wall lizard</name>
    <dbReference type="NCBI Taxonomy" id="74358"/>
    <lineage>
        <taxon>Eukaryota</taxon>
        <taxon>Metazoa</taxon>
        <taxon>Chordata</taxon>
        <taxon>Craniata</taxon>
        <taxon>Vertebrata</taxon>
        <taxon>Euteleostomi</taxon>
        <taxon>Lepidosauria</taxon>
        <taxon>Squamata</taxon>
        <taxon>Bifurcata</taxon>
        <taxon>Unidentata</taxon>
        <taxon>Episquamata</taxon>
        <taxon>Laterata</taxon>
        <taxon>Lacertibaenia</taxon>
        <taxon>Lacertidae</taxon>
        <taxon>Podarcis</taxon>
    </lineage>
</organism>
<dbReference type="EMBL" id="OX395128">
    <property type="protein sequence ID" value="CAI5769110.1"/>
    <property type="molecule type" value="Genomic_DNA"/>
</dbReference>
<dbReference type="AlphaFoldDB" id="A0AA35K061"/>
<reference evidence="1" key="1">
    <citation type="submission" date="2022-12" db="EMBL/GenBank/DDBJ databases">
        <authorList>
            <person name="Alioto T."/>
            <person name="Alioto T."/>
            <person name="Gomez Garrido J."/>
        </authorList>
    </citation>
    <scope>NUCLEOTIDE SEQUENCE</scope>
</reference>
<accession>A0AA35K061</accession>
<keyword evidence="2" id="KW-1185">Reference proteome</keyword>
<name>A0AA35K061_9SAUR</name>
<evidence type="ECO:0000313" key="2">
    <source>
        <dbReference type="Proteomes" id="UP001178461"/>
    </source>
</evidence>
<proteinExistence type="predicted"/>
<feature type="non-terminal residue" evidence="1">
    <location>
        <position position="533"/>
    </location>
</feature>
<gene>
    <name evidence="1" type="ORF">PODLI_1B022944</name>
</gene>
<protein>
    <submittedName>
        <fullName evidence="1">Uncharacterized protein</fullName>
    </submittedName>
</protein>
<dbReference type="Proteomes" id="UP001178461">
    <property type="component" value="Chromosome 3"/>
</dbReference>
<sequence>ADLHRQICIDLSEQFRRTPLWICMSYLFRACLRVQGEPHLPRVWDPLAILTWFSWPVEAIPGMWSLSYVDSFQEPQQYSGTSRCERDLFRSPVRIQKQTATRTRSSRSTFNPRQKKILFQNKKFPPTKRSERAKQLLLRKQTPSRPCRCFWPAASSTLQSKERAVTVFMIRATTSLAFLTFFNHSRPKASLGGGGQGDVTQMAVINSYACSLIPSIALMATSSRGSLFKYLCRQGNFCKGSFFSLEWKAEANETPSSAQLFKLQELLVRLPSYSRPSLLLACHSSLTALQQPSSQSKATVQILMNQFFSWLEPKLWIRYFSLLLQGGNVPLPPQSLEPKHSINNEDNAAEFQPATLDMAARFPAVFSLCLQHAGLDLDTSKKQFMALFNGQDIPFLLSPGFCSMNTSSFCPWIQLSELRLRGSEEPIALEVAELRLSFPTFPEPMHVYSEVRPIVFSGACSQAPLNSIGFPTVTACMKRDTRHTKLSLCLHLPRKVCPTKCCKNTILISQLLSCIILQFFKKMFTLPTNNLVG</sequence>
<feature type="non-terminal residue" evidence="1">
    <location>
        <position position="1"/>
    </location>
</feature>